<dbReference type="InterPro" id="IPR001498">
    <property type="entry name" value="Impact_N"/>
</dbReference>
<dbReference type="SUPFAM" id="SSF54211">
    <property type="entry name" value="Ribosomal protein S5 domain 2-like"/>
    <property type="match status" value="1"/>
</dbReference>
<dbReference type="GO" id="GO:0032561">
    <property type="term" value="F:guanyl ribonucleotide binding"/>
    <property type="evidence" value="ECO:0007669"/>
    <property type="project" value="UniProtKB-ARBA"/>
</dbReference>
<name>A0A8J7FFL9_9GAMM</name>
<dbReference type="SUPFAM" id="SSF54980">
    <property type="entry name" value="EF-G C-terminal domain-like"/>
    <property type="match status" value="1"/>
</dbReference>
<dbReference type="Pfam" id="PF01205">
    <property type="entry name" value="Impact_N"/>
    <property type="match status" value="1"/>
</dbReference>
<accession>A0A8J7FFL9</accession>
<dbReference type="RefSeq" id="WP_193954238.1">
    <property type="nucleotide sequence ID" value="NZ_JADEYS010000016.1"/>
</dbReference>
<dbReference type="InterPro" id="IPR020568">
    <property type="entry name" value="Ribosomal_Su5_D2-typ_SF"/>
</dbReference>
<dbReference type="Gene3D" id="3.30.70.240">
    <property type="match status" value="1"/>
</dbReference>
<dbReference type="NCBIfam" id="TIGR00257">
    <property type="entry name" value="IMPACT_YIGZ"/>
    <property type="match status" value="1"/>
</dbReference>
<evidence type="ECO:0000259" key="2">
    <source>
        <dbReference type="Pfam" id="PF01205"/>
    </source>
</evidence>
<dbReference type="PROSITE" id="PS00910">
    <property type="entry name" value="UPF0029"/>
    <property type="match status" value="1"/>
</dbReference>
<protein>
    <submittedName>
        <fullName evidence="3">YigZ family protein</fullName>
    </submittedName>
</protein>
<dbReference type="GO" id="GO:0006446">
    <property type="term" value="P:regulation of translational initiation"/>
    <property type="evidence" value="ECO:0007669"/>
    <property type="project" value="TreeGrafter"/>
</dbReference>
<sequence length="201" mass="22208">MSNYQRPSHRQQSELIIKNSRFITTVAPTPDKTSADAFVQQLREEHPSANHNCWAYVAGSPDDSRHWGCSDDGEPKGTAGRPMLNVLSHSGLGDISVVVTRYFGGIKLGTGGLVRAYSQAVREGLDILDLENVVAKTPVRISADFSMTGQLEYLLGQFDVNITQRDWQAQLLIEGLIETSKLEDFQQALQPYPAITLSKCE</sequence>
<proteinExistence type="inferred from homology"/>
<keyword evidence="4" id="KW-1185">Reference proteome</keyword>
<dbReference type="Proteomes" id="UP000640333">
    <property type="component" value="Unassembled WGS sequence"/>
</dbReference>
<dbReference type="InterPro" id="IPR015796">
    <property type="entry name" value="Impact_YigZ-like"/>
</dbReference>
<dbReference type="EMBL" id="JADEYS010000016">
    <property type="protein sequence ID" value="MBE9398599.1"/>
    <property type="molecule type" value="Genomic_DNA"/>
</dbReference>
<dbReference type="InterPro" id="IPR020569">
    <property type="entry name" value="UPF0029_Impact_CS"/>
</dbReference>
<comment type="similarity">
    <text evidence="1">Belongs to the IMPACT family.</text>
</comment>
<dbReference type="InterPro" id="IPR036956">
    <property type="entry name" value="Impact_N_sf"/>
</dbReference>
<dbReference type="InterPro" id="IPR035647">
    <property type="entry name" value="EFG_III/V"/>
</dbReference>
<dbReference type="Gene3D" id="3.30.230.30">
    <property type="entry name" value="Impact, N-terminal domain"/>
    <property type="match status" value="1"/>
</dbReference>
<feature type="domain" description="Impact N-terminal" evidence="2">
    <location>
        <begin position="18"/>
        <end position="124"/>
    </location>
</feature>
<dbReference type="GO" id="GO:0005737">
    <property type="term" value="C:cytoplasm"/>
    <property type="evidence" value="ECO:0007669"/>
    <property type="project" value="TreeGrafter"/>
</dbReference>
<evidence type="ECO:0000256" key="1">
    <source>
        <dbReference type="ARBA" id="ARBA00007665"/>
    </source>
</evidence>
<gene>
    <name evidence="3" type="ORF">IOQ59_15180</name>
</gene>
<dbReference type="InterPro" id="IPR023582">
    <property type="entry name" value="Impact"/>
</dbReference>
<evidence type="ECO:0000313" key="3">
    <source>
        <dbReference type="EMBL" id="MBE9398599.1"/>
    </source>
</evidence>
<dbReference type="GO" id="GO:0017111">
    <property type="term" value="F:ribonucleoside triphosphate phosphatase activity"/>
    <property type="evidence" value="ECO:0007669"/>
    <property type="project" value="UniProtKB-ARBA"/>
</dbReference>
<comment type="caution">
    <text evidence="3">The sequence shown here is derived from an EMBL/GenBank/DDBJ whole genome shotgun (WGS) entry which is preliminary data.</text>
</comment>
<reference evidence="3" key="1">
    <citation type="submission" date="2020-10" db="EMBL/GenBank/DDBJ databases">
        <title>Bacterium isolated from coastal waters sediment.</title>
        <authorList>
            <person name="Chen R.-J."/>
            <person name="Lu D.-C."/>
            <person name="Zhu K.-L."/>
            <person name="Du Z.-J."/>
        </authorList>
    </citation>
    <scope>NUCLEOTIDE SEQUENCE</scope>
    <source>
        <strain evidence="3">N1Y112</strain>
    </source>
</reference>
<organism evidence="3 4">
    <name type="scientific">Pontibacterium sinense</name>
    <dbReference type="NCBI Taxonomy" id="2781979"/>
    <lineage>
        <taxon>Bacteria</taxon>
        <taxon>Pseudomonadati</taxon>
        <taxon>Pseudomonadota</taxon>
        <taxon>Gammaproteobacteria</taxon>
        <taxon>Oceanospirillales</taxon>
        <taxon>Oceanospirillaceae</taxon>
        <taxon>Pontibacterium</taxon>
    </lineage>
</organism>
<dbReference type="GO" id="GO:0043168">
    <property type="term" value="F:anion binding"/>
    <property type="evidence" value="ECO:0007669"/>
    <property type="project" value="UniProtKB-ARBA"/>
</dbReference>
<dbReference type="PANTHER" id="PTHR16301">
    <property type="entry name" value="IMPACT-RELATED"/>
    <property type="match status" value="1"/>
</dbReference>
<dbReference type="AlphaFoldDB" id="A0A8J7FFL9"/>
<evidence type="ECO:0000313" key="4">
    <source>
        <dbReference type="Proteomes" id="UP000640333"/>
    </source>
</evidence>
<dbReference type="PANTHER" id="PTHR16301:SF20">
    <property type="entry name" value="IMPACT FAMILY MEMBER YIGZ"/>
    <property type="match status" value="1"/>
</dbReference>